<evidence type="ECO:0000313" key="3">
    <source>
        <dbReference type="EMBL" id="MBO0948985.1"/>
    </source>
</evidence>
<feature type="region of interest" description="Disordered" evidence="1">
    <location>
        <begin position="28"/>
        <end position="62"/>
    </location>
</feature>
<proteinExistence type="predicted"/>
<name>A0ABS3JG54_9BACT</name>
<dbReference type="EMBL" id="JAFMYW010000002">
    <property type="protein sequence ID" value="MBO0948985.1"/>
    <property type="molecule type" value="Genomic_DNA"/>
</dbReference>
<evidence type="ECO:0000256" key="2">
    <source>
        <dbReference type="SAM" id="SignalP"/>
    </source>
</evidence>
<dbReference type="RefSeq" id="WP_207328923.1">
    <property type="nucleotide sequence ID" value="NZ_JAFMYW010000002.1"/>
</dbReference>
<evidence type="ECO:0000256" key="1">
    <source>
        <dbReference type="SAM" id="MobiDB-lite"/>
    </source>
</evidence>
<evidence type="ECO:0000313" key="4">
    <source>
        <dbReference type="Proteomes" id="UP000664628"/>
    </source>
</evidence>
<sequence>MKPLFTSSYHTLLLTIATFALLATSCKTASSDPDRRDNSVGSWTKKSTNGKAPTAGSANQITIKKSSAKDTYLSVSGLAQKDSTSF</sequence>
<protein>
    <submittedName>
        <fullName evidence="3">Uncharacterized protein</fullName>
    </submittedName>
</protein>
<feature type="signal peptide" evidence="2">
    <location>
        <begin position="1"/>
        <end position="22"/>
    </location>
</feature>
<keyword evidence="4" id="KW-1185">Reference proteome</keyword>
<gene>
    <name evidence="3" type="ORF">J2I46_10355</name>
</gene>
<accession>A0ABS3JG54</accession>
<organism evidence="3 4">
    <name type="scientific">Fibrella forsythiae</name>
    <dbReference type="NCBI Taxonomy" id="2817061"/>
    <lineage>
        <taxon>Bacteria</taxon>
        <taxon>Pseudomonadati</taxon>
        <taxon>Bacteroidota</taxon>
        <taxon>Cytophagia</taxon>
        <taxon>Cytophagales</taxon>
        <taxon>Spirosomataceae</taxon>
        <taxon>Fibrella</taxon>
    </lineage>
</organism>
<comment type="caution">
    <text evidence="3">The sequence shown here is derived from an EMBL/GenBank/DDBJ whole genome shotgun (WGS) entry which is preliminary data.</text>
</comment>
<feature type="chain" id="PRO_5045913369" evidence="2">
    <location>
        <begin position="23"/>
        <end position="86"/>
    </location>
</feature>
<feature type="compositionally biased region" description="Polar residues" evidence="1">
    <location>
        <begin position="39"/>
        <end position="62"/>
    </location>
</feature>
<reference evidence="3 4" key="1">
    <citation type="submission" date="2021-03" db="EMBL/GenBank/DDBJ databases">
        <title>Fibrella sp. HMF5405 genome sequencing and assembly.</title>
        <authorList>
            <person name="Kang H."/>
            <person name="Kim H."/>
            <person name="Bae S."/>
            <person name="Joh K."/>
        </authorList>
    </citation>
    <scope>NUCLEOTIDE SEQUENCE [LARGE SCALE GENOMIC DNA]</scope>
    <source>
        <strain evidence="3 4">HMF5405</strain>
    </source>
</reference>
<dbReference type="Proteomes" id="UP000664628">
    <property type="component" value="Unassembled WGS sequence"/>
</dbReference>
<keyword evidence="2" id="KW-0732">Signal</keyword>
<dbReference type="PROSITE" id="PS51257">
    <property type="entry name" value="PROKAR_LIPOPROTEIN"/>
    <property type="match status" value="1"/>
</dbReference>